<keyword evidence="7" id="KW-1185">Reference proteome</keyword>
<evidence type="ECO:0000256" key="3">
    <source>
        <dbReference type="PROSITE-ProRule" id="PRU00169"/>
    </source>
</evidence>
<name>A0ABW0J4E6_9BURK</name>
<keyword evidence="2" id="KW-0238">DNA-binding</keyword>
<dbReference type="Pfam" id="PF00072">
    <property type="entry name" value="Response_reg"/>
    <property type="match status" value="1"/>
</dbReference>
<evidence type="ECO:0000313" key="6">
    <source>
        <dbReference type="EMBL" id="MFC5427887.1"/>
    </source>
</evidence>
<dbReference type="InterPro" id="IPR039420">
    <property type="entry name" value="WalR-like"/>
</dbReference>
<feature type="domain" description="Response regulatory" evidence="5">
    <location>
        <begin position="4"/>
        <end position="123"/>
    </location>
</feature>
<dbReference type="Pfam" id="PF00196">
    <property type="entry name" value="GerE"/>
    <property type="match status" value="1"/>
</dbReference>
<dbReference type="InterPro" id="IPR011006">
    <property type="entry name" value="CheY-like_superfamily"/>
</dbReference>
<sequence>MVIDVIIADDHPTIVAGVVCILGAVKAIRITGTANNPDELVKLLETKPCDVLVSDYMMPNGTLGDGFEMFSWLRRRYPDLRIVAFTVIDSPAIARQLTQIGVRACINKSVDPSYLIAAIRTACTEDASFSRKAVCGTRTQEPAVTGLGLCMGLSKSEVQVIQLYATGMSTVEIARKLDRSRHTIDALKAEAMRKLGIADDAELLSYAFKVSFHGAVH</sequence>
<dbReference type="PROSITE" id="PS50110">
    <property type="entry name" value="RESPONSE_REGULATORY"/>
    <property type="match status" value="1"/>
</dbReference>
<dbReference type="PROSITE" id="PS50043">
    <property type="entry name" value="HTH_LUXR_2"/>
    <property type="match status" value="1"/>
</dbReference>
<evidence type="ECO:0000256" key="1">
    <source>
        <dbReference type="ARBA" id="ARBA00022553"/>
    </source>
</evidence>
<dbReference type="SUPFAM" id="SSF46894">
    <property type="entry name" value="C-terminal effector domain of the bipartite response regulators"/>
    <property type="match status" value="1"/>
</dbReference>
<dbReference type="CDD" id="cd06170">
    <property type="entry name" value="LuxR_C_like"/>
    <property type="match status" value="1"/>
</dbReference>
<dbReference type="Proteomes" id="UP001596103">
    <property type="component" value="Unassembled WGS sequence"/>
</dbReference>
<dbReference type="InterPro" id="IPR000792">
    <property type="entry name" value="Tscrpt_reg_LuxR_C"/>
</dbReference>
<dbReference type="SMART" id="SM00421">
    <property type="entry name" value="HTH_LUXR"/>
    <property type="match status" value="1"/>
</dbReference>
<dbReference type="InterPro" id="IPR001789">
    <property type="entry name" value="Sig_transdc_resp-reg_receiver"/>
</dbReference>
<dbReference type="EMBL" id="JBHSMP010000007">
    <property type="protein sequence ID" value="MFC5427887.1"/>
    <property type="molecule type" value="Genomic_DNA"/>
</dbReference>
<evidence type="ECO:0000256" key="2">
    <source>
        <dbReference type="ARBA" id="ARBA00023125"/>
    </source>
</evidence>
<dbReference type="Gene3D" id="1.10.10.10">
    <property type="entry name" value="Winged helix-like DNA-binding domain superfamily/Winged helix DNA-binding domain"/>
    <property type="match status" value="1"/>
</dbReference>
<dbReference type="CDD" id="cd17535">
    <property type="entry name" value="REC_NarL-like"/>
    <property type="match status" value="1"/>
</dbReference>
<dbReference type="PANTHER" id="PTHR43214">
    <property type="entry name" value="TWO-COMPONENT RESPONSE REGULATOR"/>
    <property type="match status" value="1"/>
</dbReference>
<dbReference type="Gene3D" id="3.40.50.2300">
    <property type="match status" value="1"/>
</dbReference>
<evidence type="ECO:0000259" key="4">
    <source>
        <dbReference type="PROSITE" id="PS50043"/>
    </source>
</evidence>
<dbReference type="SMART" id="SM00448">
    <property type="entry name" value="REC"/>
    <property type="match status" value="1"/>
</dbReference>
<dbReference type="InterPro" id="IPR036388">
    <property type="entry name" value="WH-like_DNA-bd_sf"/>
</dbReference>
<evidence type="ECO:0000313" key="7">
    <source>
        <dbReference type="Proteomes" id="UP001596103"/>
    </source>
</evidence>
<protein>
    <submittedName>
        <fullName evidence="6">Response regulator</fullName>
    </submittedName>
</protein>
<evidence type="ECO:0000259" key="5">
    <source>
        <dbReference type="PROSITE" id="PS50110"/>
    </source>
</evidence>
<gene>
    <name evidence="6" type="ORF">ACFPTO_03545</name>
</gene>
<dbReference type="InterPro" id="IPR016032">
    <property type="entry name" value="Sig_transdc_resp-reg_C-effctor"/>
</dbReference>
<feature type="domain" description="HTH luxR-type" evidence="4">
    <location>
        <begin position="153"/>
        <end position="211"/>
    </location>
</feature>
<accession>A0ABW0J4E6</accession>
<proteinExistence type="predicted"/>
<dbReference type="SUPFAM" id="SSF52172">
    <property type="entry name" value="CheY-like"/>
    <property type="match status" value="1"/>
</dbReference>
<keyword evidence="1 3" id="KW-0597">Phosphoprotein</keyword>
<dbReference type="InterPro" id="IPR058245">
    <property type="entry name" value="NreC/VraR/RcsB-like_REC"/>
</dbReference>
<organism evidence="6 7">
    <name type="scientific">Paraburkholderia denitrificans</name>
    <dbReference type="NCBI Taxonomy" id="694025"/>
    <lineage>
        <taxon>Bacteria</taxon>
        <taxon>Pseudomonadati</taxon>
        <taxon>Pseudomonadota</taxon>
        <taxon>Betaproteobacteria</taxon>
        <taxon>Burkholderiales</taxon>
        <taxon>Burkholderiaceae</taxon>
        <taxon>Paraburkholderia</taxon>
    </lineage>
</organism>
<dbReference type="RefSeq" id="WP_377709505.1">
    <property type="nucleotide sequence ID" value="NZ_JBHSMP010000007.1"/>
</dbReference>
<comment type="caution">
    <text evidence="6">The sequence shown here is derived from an EMBL/GenBank/DDBJ whole genome shotgun (WGS) entry which is preliminary data.</text>
</comment>
<dbReference type="PRINTS" id="PR00038">
    <property type="entry name" value="HTHLUXR"/>
</dbReference>
<dbReference type="PANTHER" id="PTHR43214:SF17">
    <property type="entry name" value="TRANSCRIPTIONAL REGULATORY PROTEIN RCSB"/>
    <property type="match status" value="1"/>
</dbReference>
<reference evidence="7" key="1">
    <citation type="journal article" date="2019" name="Int. J. Syst. Evol. Microbiol.">
        <title>The Global Catalogue of Microorganisms (GCM) 10K type strain sequencing project: providing services to taxonomists for standard genome sequencing and annotation.</title>
        <authorList>
            <consortium name="The Broad Institute Genomics Platform"/>
            <consortium name="The Broad Institute Genome Sequencing Center for Infectious Disease"/>
            <person name="Wu L."/>
            <person name="Ma J."/>
        </authorList>
    </citation>
    <scope>NUCLEOTIDE SEQUENCE [LARGE SCALE GENOMIC DNA]</scope>
    <source>
        <strain evidence="7">CCUG 56042</strain>
    </source>
</reference>
<feature type="modified residue" description="4-aspartylphosphate" evidence="3">
    <location>
        <position position="55"/>
    </location>
</feature>